<dbReference type="Pfam" id="PF25275">
    <property type="entry name" value="Golvesin_C"/>
    <property type="match status" value="1"/>
</dbReference>
<accession>A0A1W2LJD7</accession>
<dbReference type="InterPro" id="IPR035992">
    <property type="entry name" value="Ricin_B-like_lectins"/>
</dbReference>
<feature type="domain" description="Golvesin/Xly CBD-like" evidence="2">
    <location>
        <begin position="781"/>
        <end position="866"/>
    </location>
</feature>
<reference evidence="3 4" key="1">
    <citation type="submission" date="2016-12" db="EMBL/GenBank/DDBJ databases">
        <title>Amycolatopsis keratiniphila subsp. keratiniphila genome sequencing and assembly.</title>
        <authorList>
            <person name="Mayilraj S."/>
            <person name="Kaur N."/>
        </authorList>
    </citation>
    <scope>NUCLEOTIDE SEQUENCE [LARGE SCALE GENOMIC DNA]</scope>
    <source>
        <strain evidence="3 4">DSM 44409</strain>
    </source>
</reference>
<sequence length="1038" mass="112237">MAEAKTGYSWRTAATLRQPGLEADQWIGNACITGSGDRAVVVYAPRTFTNKEKLTSRGGFTAIVDLVSGAITQLPVRTSLAYYNPGCGAGETAALTQEATEDLGKTGVLLADAASGKVGSRKELAGQVTSALPVPDGFVVADSKGLLKVADDGKSTRLVANTAGVPFAVKADGDRGIVFMDQTRDATRIFRAVTEGSGKKAQVHQLASGKRGALGLSSGSGGRLFITGAADSLTQLPPSISKVDAPVSASVSTLGEAVAEVVRTTPSSPDASTPELVHIEARSARTGKALAFTVNPGETLKPRWTDPRDPARTCAVPRNSTGRQVYQPKPKQVEWAANMAVKGQLSITRPANWRGNGLGAYVPQQLFRSIETGGDVQVPAQILLGILGQESNLWQASRHTLPGEVGNPLIGNYYGLAIYDEPTTNDWDIRWDRADCGYGVSQLTDGMRLAGHARPDEQLLPADEQIAAATDYAANLVAGLRILKSKWNQLQRAGVTINNNDPSKIENWFYATWAYNSGYHTGKGKDDDGVAGLGWLNNPANPRYPPGRTAFGKNPRDFATPSRWPYPEKVLGFASYPPSGYENPELAVPFFRAARWLTDLFREAAVPPPWLFCVQQNSCAWGTSTKPDGEGVEDEPAGPCQHKNAAGKFDLKCWITYPLMSKDDCARTCGFEFIRYPYPEYAQEPDDGISYPPVCTPAGLVADAITVDDVPNETKPVQNPGCNGIGRNYGSFDFTFKKNAQGFEPGKIDLHQLGGGLGSHFWFSHTRGSYQEGLDLEINGTWTFEPIDGLARVKVHIPAHMNKGSLVTYRVENANGTVPVIVDQKSNDNRWVDLGVHPFSKSSPPKIHLGTIQPETNGEKTIAWDAAALEPAYQTGSTTLYQPTVWNDANGRCMMLRNNSTSETVVEQRDCNKFSANYWYFEKVGTEPESNAAISRIIDRGNGRCLQSPDGSTGWGVPVIEATCDSNNLAQLWVVPDLVNTPEPKMIRNRDRGMFITPKDSSYLSGTPLVLEPEKADENGNSTDPSQSWRLSMEAPPS</sequence>
<name>A0A1W2LJD7_9PSEU</name>
<dbReference type="Gene3D" id="2.80.10.50">
    <property type="match status" value="1"/>
</dbReference>
<proteinExistence type="predicted"/>
<dbReference type="PROSITE" id="PS50231">
    <property type="entry name" value="RICIN_B_LECTIN"/>
    <property type="match status" value="1"/>
</dbReference>
<dbReference type="AlphaFoldDB" id="A0A1W2LJD7"/>
<dbReference type="InterPro" id="IPR033803">
    <property type="entry name" value="CBD-like_Golvesin-Xly"/>
</dbReference>
<evidence type="ECO:0000313" key="3">
    <source>
        <dbReference type="EMBL" id="ONF62971.1"/>
    </source>
</evidence>
<comment type="caution">
    <text evidence="3">The sequence shown here is derived from an EMBL/GenBank/DDBJ whole genome shotgun (WGS) entry which is preliminary data.</text>
</comment>
<dbReference type="SUPFAM" id="SSF50370">
    <property type="entry name" value="Ricin B-like lectins"/>
    <property type="match status" value="1"/>
</dbReference>
<protein>
    <recommendedName>
        <fullName evidence="2">Golvesin/Xly CBD-like domain-containing protein</fullName>
    </recommendedName>
</protein>
<feature type="compositionally biased region" description="Polar residues" evidence="1">
    <location>
        <begin position="1019"/>
        <end position="1030"/>
    </location>
</feature>
<evidence type="ECO:0000313" key="4">
    <source>
        <dbReference type="Proteomes" id="UP000076660"/>
    </source>
</evidence>
<feature type="region of interest" description="Disordered" evidence="1">
    <location>
        <begin position="998"/>
        <end position="1038"/>
    </location>
</feature>
<dbReference type="EMBL" id="LQMT02000039">
    <property type="protein sequence ID" value="ONF62971.1"/>
    <property type="molecule type" value="Genomic_DNA"/>
</dbReference>
<organism evidence="3 4">
    <name type="scientific">Amycolatopsis keratiniphila subsp. keratiniphila</name>
    <dbReference type="NCBI Taxonomy" id="227715"/>
    <lineage>
        <taxon>Bacteria</taxon>
        <taxon>Bacillati</taxon>
        <taxon>Actinomycetota</taxon>
        <taxon>Actinomycetes</taxon>
        <taxon>Pseudonocardiales</taxon>
        <taxon>Pseudonocardiaceae</taxon>
        <taxon>Amycolatopsis</taxon>
        <taxon>Amycolatopsis japonica group</taxon>
    </lineage>
</organism>
<evidence type="ECO:0000256" key="1">
    <source>
        <dbReference type="SAM" id="MobiDB-lite"/>
    </source>
</evidence>
<gene>
    <name evidence="3" type="ORF">AVR91_0236630</name>
</gene>
<dbReference type="Proteomes" id="UP000076660">
    <property type="component" value="Unassembled WGS sequence"/>
</dbReference>
<dbReference type="CDD" id="cd00161">
    <property type="entry name" value="beta-trefoil_Ricin-like"/>
    <property type="match status" value="1"/>
</dbReference>
<evidence type="ECO:0000259" key="2">
    <source>
        <dbReference type="Pfam" id="PF25275"/>
    </source>
</evidence>